<sequence>MAVTTWSRVGTFLRSVAHSQSFASTLRPISTSVVTQTTSDSKGSLMSRFFGSQKIERATDAHSKTLTERETLYELDIQHIKPECIEDYIALVSETLPRISKDSNFPGALVGSWTTMFGKLDQAIHLWMFTGGYSSVVEAKQYIRENPEYLKFARERRHMMYNRENQLLHEFHFWGEPVQRSDPHIYELRTYHLKPGTLIEWGNNWGRAIKLRQEDNEAVGGFFSQIGELYLVHHIWAYKDLVTRKEIRESLWNNPGWDDCVANTVPLIRKMESKVMVPLPFSPTK</sequence>
<feature type="domain" description="NIPSNAP" evidence="2">
    <location>
        <begin position="186"/>
        <end position="283"/>
    </location>
</feature>
<accession>A0A6P8HWA2</accession>
<dbReference type="Pfam" id="PF07978">
    <property type="entry name" value="NIPSNAP"/>
    <property type="match status" value="1"/>
</dbReference>
<dbReference type="PANTHER" id="PTHR21017">
    <property type="entry name" value="NIPSNAP-RELATED"/>
    <property type="match status" value="1"/>
</dbReference>
<dbReference type="FunCoup" id="A0A6P8HWA2">
    <property type="interactions" value="1454"/>
</dbReference>
<dbReference type="PANTHER" id="PTHR21017:SF17">
    <property type="entry name" value="PROTEIN NIPSNAP"/>
    <property type="match status" value="1"/>
</dbReference>
<comment type="similarity">
    <text evidence="1">Belongs to the NipSnap family.</text>
</comment>
<proteinExistence type="inferred from homology"/>
<dbReference type="InterPro" id="IPR051557">
    <property type="entry name" value="NipSnap_domain"/>
</dbReference>
<dbReference type="Gene3D" id="3.30.70.100">
    <property type="match status" value="2"/>
</dbReference>
<dbReference type="GeneID" id="116293613"/>
<gene>
    <name evidence="4" type="primary">LOC116293613</name>
</gene>
<organism evidence="3 4">
    <name type="scientific">Actinia tenebrosa</name>
    <name type="common">Australian red waratah sea anemone</name>
    <dbReference type="NCBI Taxonomy" id="6105"/>
    <lineage>
        <taxon>Eukaryota</taxon>
        <taxon>Metazoa</taxon>
        <taxon>Cnidaria</taxon>
        <taxon>Anthozoa</taxon>
        <taxon>Hexacorallia</taxon>
        <taxon>Actiniaria</taxon>
        <taxon>Actiniidae</taxon>
        <taxon>Actinia</taxon>
    </lineage>
</organism>
<evidence type="ECO:0000256" key="1">
    <source>
        <dbReference type="ARBA" id="ARBA00005291"/>
    </source>
</evidence>
<dbReference type="FunFam" id="3.30.70.100:FF:000003">
    <property type="entry name" value="Protein NipSnap homolog 2"/>
    <property type="match status" value="1"/>
</dbReference>
<protein>
    <submittedName>
        <fullName evidence="4">Protein NipSnap homolog 1-like</fullName>
    </submittedName>
</protein>
<dbReference type="GO" id="GO:0005739">
    <property type="term" value="C:mitochondrion"/>
    <property type="evidence" value="ECO:0007669"/>
    <property type="project" value="TreeGrafter"/>
</dbReference>
<dbReference type="KEGG" id="aten:116293613"/>
<name>A0A6P8HWA2_ACTTE</name>
<evidence type="ECO:0000313" key="4">
    <source>
        <dbReference type="RefSeq" id="XP_031556925.1"/>
    </source>
</evidence>
<dbReference type="InParanoid" id="A0A6P8HWA2"/>
<dbReference type="InterPro" id="IPR011008">
    <property type="entry name" value="Dimeric_a/b-barrel"/>
</dbReference>
<dbReference type="InterPro" id="IPR012577">
    <property type="entry name" value="NIPSNAP"/>
</dbReference>
<reference evidence="4" key="1">
    <citation type="submission" date="2025-08" db="UniProtKB">
        <authorList>
            <consortium name="RefSeq"/>
        </authorList>
    </citation>
    <scope>IDENTIFICATION</scope>
    <source>
        <tissue evidence="4">Tentacle</tissue>
    </source>
</reference>
<dbReference type="Proteomes" id="UP000515163">
    <property type="component" value="Unplaced"/>
</dbReference>
<dbReference type="OrthoDB" id="10262843at2759"/>
<dbReference type="GO" id="GO:0000423">
    <property type="term" value="P:mitophagy"/>
    <property type="evidence" value="ECO:0007669"/>
    <property type="project" value="UniProtKB-ARBA"/>
</dbReference>
<dbReference type="RefSeq" id="XP_031556925.1">
    <property type="nucleotide sequence ID" value="XM_031701065.1"/>
</dbReference>
<dbReference type="AlphaFoldDB" id="A0A6P8HWA2"/>
<evidence type="ECO:0000313" key="3">
    <source>
        <dbReference type="Proteomes" id="UP000515163"/>
    </source>
</evidence>
<evidence type="ECO:0000259" key="2">
    <source>
        <dbReference type="Pfam" id="PF07978"/>
    </source>
</evidence>
<keyword evidence="3" id="KW-1185">Reference proteome</keyword>
<dbReference type="SUPFAM" id="SSF54909">
    <property type="entry name" value="Dimeric alpha+beta barrel"/>
    <property type="match status" value="2"/>
</dbReference>